<reference evidence="3" key="1">
    <citation type="journal article" date="2020" name="Nat. Commun.">
        <title>Genome sequence of the cluster root forming white lupin.</title>
        <authorList>
            <person name="Hufnagel B."/>
            <person name="Marques A."/>
            <person name="Soriano A."/>
            <person name="Marques L."/>
            <person name="Divol F."/>
            <person name="Doumas P."/>
            <person name="Sallet E."/>
            <person name="Mancinotti D."/>
            <person name="Carrere S."/>
            <person name="Marande W."/>
            <person name="Arribat S."/>
            <person name="Keller J."/>
            <person name="Huneau C."/>
            <person name="Blein T."/>
            <person name="Aime D."/>
            <person name="Laguerre M."/>
            <person name="Taylor J."/>
            <person name="Schubert V."/>
            <person name="Nelson M."/>
            <person name="Geu-Flores F."/>
            <person name="Crespi M."/>
            <person name="Gallardo-Guerrero K."/>
            <person name="Delaux P.-M."/>
            <person name="Salse J."/>
            <person name="Berges H."/>
            <person name="Guyot R."/>
            <person name="Gouzy J."/>
            <person name="Peret B."/>
        </authorList>
    </citation>
    <scope>NUCLEOTIDE SEQUENCE [LARGE SCALE GENOMIC DNA]</scope>
    <source>
        <strain evidence="3">cv. Amiga</strain>
    </source>
</reference>
<comment type="caution">
    <text evidence="2">The sequence shown here is derived from an EMBL/GenBank/DDBJ whole genome shotgun (WGS) entry which is preliminary data.</text>
</comment>
<dbReference type="Gene3D" id="3.40.525.10">
    <property type="entry name" value="CRAL-TRIO lipid binding domain"/>
    <property type="match status" value="1"/>
</dbReference>
<gene>
    <name evidence="2" type="ORF">Lalb_Chr22g0358331</name>
</gene>
<proteinExistence type="predicted"/>
<dbReference type="EMBL" id="WOCE01000022">
    <property type="protein sequence ID" value="KAE9588719.1"/>
    <property type="molecule type" value="Genomic_DNA"/>
</dbReference>
<evidence type="ECO:0000256" key="1">
    <source>
        <dbReference type="SAM" id="MobiDB-lite"/>
    </source>
</evidence>
<organism evidence="2 3">
    <name type="scientific">Lupinus albus</name>
    <name type="common">White lupine</name>
    <name type="synonym">Lupinus termis</name>
    <dbReference type="NCBI Taxonomy" id="3870"/>
    <lineage>
        <taxon>Eukaryota</taxon>
        <taxon>Viridiplantae</taxon>
        <taxon>Streptophyta</taxon>
        <taxon>Embryophyta</taxon>
        <taxon>Tracheophyta</taxon>
        <taxon>Spermatophyta</taxon>
        <taxon>Magnoliopsida</taxon>
        <taxon>eudicotyledons</taxon>
        <taxon>Gunneridae</taxon>
        <taxon>Pentapetalae</taxon>
        <taxon>rosids</taxon>
        <taxon>fabids</taxon>
        <taxon>Fabales</taxon>
        <taxon>Fabaceae</taxon>
        <taxon>Papilionoideae</taxon>
        <taxon>50 kb inversion clade</taxon>
        <taxon>genistoids sensu lato</taxon>
        <taxon>core genistoids</taxon>
        <taxon>Genisteae</taxon>
        <taxon>Lupinus</taxon>
    </lineage>
</organism>
<dbReference type="PANTHER" id="PTHR45824">
    <property type="entry name" value="GH16843P"/>
    <property type="match status" value="1"/>
</dbReference>
<dbReference type="InterPro" id="IPR036865">
    <property type="entry name" value="CRAL-TRIO_dom_sf"/>
</dbReference>
<feature type="region of interest" description="Disordered" evidence="1">
    <location>
        <begin position="80"/>
        <end position="120"/>
    </location>
</feature>
<dbReference type="AlphaFoldDB" id="A0A6A4NMV0"/>
<name>A0A6A4NMV0_LUPAL</name>
<dbReference type="PANTHER" id="PTHR45824:SF18">
    <property type="entry name" value="OS01G0264700 PROTEIN"/>
    <property type="match status" value="1"/>
</dbReference>
<dbReference type="SUPFAM" id="SSF52087">
    <property type="entry name" value="CRAL/TRIO domain"/>
    <property type="match status" value="1"/>
</dbReference>
<feature type="compositionally biased region" description="Acidic residues" evidence="1">
    <location>
        <begin position="111"/>
        <end position="120"/>
    </location>
</feature>
<evidence type="ECO:0000313" key="3">
    <source>
        <dbReference type="Proteomes" id="UP000447434"/>
    </source>
</evidence>
<evidence type="ECO:0000313" key="2">
    <source>
        <dbReference type="EMBL" id="KAE9588719.1"/>
    </source>
</evidence>
<dbReference type="InterPro" id="IPR052578">
    <property type="entry name" value="PI_Transfer_CRAL-TRIO"/>
</dbReference>
<accession>A0A6A4NMV0</accession>
<keyword evidence="3" id="KW-1185">Reference proteome</keyword>
<dbReference type="Proteomes" id="UP000447434">
    <property type="component" value="Chromosome 22"/>
</dbReference>
<sequence length="120" mass="13598">MAKPFLEPSTLKKVTFSYPNNPRSCILMEELFDKDKLETYFGGKNKAGFNYEAYAQKMREDDQKMSKLFIDSGCSSSHSNYLNNDVNESQHSDDNDSEDETSGDEAVCSNLEEDNEIVQG</sequence>
<dbReference type="OrthoDB" id="75724at2759"/>
<protein>
    <submittedName>
        <fullName evidence="2">Putative CRAL-TRIO lipid binding domain-containing protein</fullName>
    </submittedName>
</protein>
<dbReference type="GO" id="GO:0008526">
    <property type="term" value="F:phosphatidylinositol transfer activity"/>
    <property type="evidence" value="ECO:0007669"/>
    <property type="project" value="TreeGrafter"/>
</dbReference>